<dbReference type="Proteomes" id="UP000589626">
    <property type="component" value="Unassembled WGS sequence"/>
</dbReference>
<evidence type="ECO:0000259" key="1">
    <source>
        <dbReference type="Pfam" id="PF01796"/>
    </source>
</evidence>
<organism evidence="3 4">
    <name type="scientific">Nocardioides soli</name>
    <dbReference type="NCBI Taxonomy" id="1036020"/>
    <lineage>
        <taxon>Bacteria</taxon>
        <taxon>Bacillati</taxon>
        <taxon>Actinomycetota</taxon>
        <taxon>Actinomycetes</taxon>
        <taxon>Propionibacteriales</taxon>
        <taxon>Nocardioidaceae</taxon>
        <taxon>Nocardioides</taxon>
    </lineage>
</organism>
<gene>
    <name evidence="3" type="ORF">FHU40_002927</name>
</gene>
<name>A0A7W4VXD1_9ACTN</name>
<evidence type="ECO:0000313" key="4">
    <source>
        <dbReference type="Proteomes" id="UP000589626"/>
    </source>
</evidence>
<feature type="domain" description="ChsH2 rubredoxin-like zinc ribbon" evidence="2">
    <location>
        <begin position="23"/>
        <end position="56"/>
    </location>
</feature>
<dbReference type="Pfam" id="PF01796">
    <property type="entry name" value="OB_ChsH2_C"/>
    <property type="match status" value="1"/>
</dbReference>
<feature type="domain" description="ChsH2 C-terminal OB-fold" evidence="1">
    <location>
        <begin position="60"/>
        <end position="123"/>
    </location>
</feature>
<evidence type="ECO:0000259" key="2">
    <source>
        <dbReference type="Pfam" id="PF12172"/>
    </source>
</evidence>
<dbReference type="Pfam" id="PF12172">
    <property type="entry name" value="zf-ChsH2"/>
    <property type="match status" value="1"/>
</dbReference>
<accession>A0A7W4VXD1</accession>
<dbReference type="AlphaFoldDB" id="A0A7W4VXD1"/>
<sequence>MSGEHDEVRVPQRVSTPLTAPYWEAAEKGNLLVQVCIDCGRLQLYPGAVCRGCWSEHLRWRSVEGSGTVWTTTVAEVPGHPAWRDAVPYCIAIVELDEGPRLLTNIVGCDPYAVGVRQRVRLVRAGDHEPGPPLRFMPC</sequence>
<evidence type="ECO:0008006" key="5">
    <source>
        <dbReference type="Google" id="ProtNLM"/>
    </source>
</evidence>
<dbReference type="EMBL" id="JACHWR010000002">
    <property type="protein sequence ID" value="MBB3043109.1"/>
    <property type="molecule type" value="Genomic_DNA"/>
</dbReference>
<dbReference type="PANTHER" id="PTHR34075:SF5">
    <property type="entry name" value="BLR3430 PROTEIN"/>
    <property type="match status" value="1"/>
</dbReference>
<dbReference type="RefSeq" id="WP_183592996.1">
    <property type="nucleotide sequence ID" value="NZ_JACHWR010000002.1"/>
</dbReference>
<dbReference type="InterPro" id="IPR002878">
    <property type="entry name" value="ChsH2_C"/>
</dbReference>
<dbReference type="InterPro" id="IPR012340">
    <property type="entry name" value="NA-bd_OB-fold"/>
</dbReference>
<proteinExistence type="predicted"/>
<dbReference type="Gene3D" id="6.10.30.10">
    <property type="match status" value="1"/>
</dbReference>
<dbReference type="SUPFAM" id="SSF50249">
    <property type="entry name" value="Nucleic acid-binding proteins"/>
    <property type="match status" value="1"/>
</dbReference>
<keyword evidence="4" id="KW-1185">Reference proteome</keyword>
<dbReference type="PANTHER" id="PTHR34075">
    <property type="entry name" value="BLR3430 PROTEIN"/>
    <property type="match status" value="1"/>
</dbReference>
<protein>
    <recommendedName>
        <fullName evidence="5">Zn-ribbon domain-containing OB-fold protein</fullName>
    </recommendedName>
</protein>
<comment type="caution">
    <text evidence="3">The sequence shown here is derived from an EMBL/GenBank/DDBJ whole genome shotgun (WGS) entry which is preliminary data.</text>
</comment>
<evidence type="ECO:0000313" key="3">
    <source>
        <dbReference type="EMBL" id="MBB3043109.1"/>
    </source>
</evidence>
<dbReference type="InterPro" id="IPR052513">
    <property type="entry name" value="Thioester_dehydratase-like"/>
</dbReference>
<reference evidence="3 4" key="1">
    <citation type="submission" date="2020-08" db="EMBL/GenBank/DDBJ databases">
        <title>Sequencing the genomes of 1000 actinobacteria strains.</title>
        <authorList>
            <person name="Klenk H.-P."/>
        </authorList>
    </citation>
    <scope>NUCLEOTIDE SEQUENCE [LARGE SCALE GENOMIC DNA]</scope>
    <source>
        <strain evidence="3 4">DSM 105498</strain>
    </source>
</reference>
<dbReference type="InterPro" id="IPR022002">
    <property type="entry name" value="ChsH2_Znr"/>
</dbReference>